<dbReference type="InterPro" id="IPR009051">
    <property type="entry name" value="Helical_ferredxn"/>
</dbReference>
<dbReference type="PROSITE" id="PS00198">
    <property type="entry name" value="4FE4S_FER_1"/>
    <property type="match status" value="1"/>
</dbReference>
<dbReference type="Gene3D" id="1.10.1060.10">
    <property type="entry name" value="Alpha-helical ferredoxin"/>
    <property type="match status" value="2"/>
</dbReference>
<dbReference type="PANTHER" id="PTHR43255:SF1">
    <property type="entry name" value="IRON-SULFUR-BINDING OXIDOREDUCTASE FADF-RELATED"/>
    <property type="match status" value="1"/>
</dbReference>
<dbReference type="NCBIfam" id="NF045663">
    <property type="entry name" value="diclust_near_Sec"/>
    <property type="match status" value="1"/>
</dbReference>
<dbReference type="GO" id="GO:0046872">
    <property type="term" value="F:metal ion binding"/>
    <property type="evidence" value="ECO:0007669"/>
    <property type="project" value="UniProtKB-KW"/>
</dbReference>
<dbReference type="EMBL" id="FORX01000029">
    <property type="protein sequence ID" value="SFK50217.1"/>
    <property type="molecule type" value="Genomic_DNA"/>
</dbReference>
<dbReference type="STRING" id="52560.SAMN04488082_1292"/>
<keyword evidence="3" id="KW-0560">Oxidoreductase</keyword>
<dbReference type="GO" id="GO:0016491">
    <property type="term" value="F:oxidoreductase activity"/>
    <property type="evidence" value="ECO:0007669"/>
    <property type="project" value="UniProtKB-KW"/>
</dbReference>
<dbReference type="Proteomes" id="UP000198635">
    <property type="component" value="Unassembled WGS sequence"/>
</dbReference>
<dbReference type="GO" id="GO:0005886">
    <property type="term" value="C:plasma membrane"/>
    <property type="evidence" value="ECO:0007669"/>
    <property type="project" value="TreeGrafter"/>
</dbReference>
<dbReference type="RefSeq" id="WP_092379400.1">
    <property type="nucleotide sequence ID" value="NZ_FORX01000029.1"/>
</dbReference>
<keyword evidence="8" id="KW-1185">Reference proteome</keyword>
<dbReference type="InterPro" id="IPR028261">
    <property type="entry name" value="DPD_II"/>
</dbReference>
<dbReference type="GO" id="GO:0051539">
    <property type="term" value="F:4 iron, 4 sulfur cluster binding"/>
    <property type="evidence" value="ECO:0007669"/>
    <property type="project" value="UniProtKB-KW"/>
</dbReference>
<dbReference type="Pfam" id="PF02754">
    <property type="entry name" value="CCG"/>
    <property type="match status" value="2"/>
</dbReference>
<dbReference type="SUPFAM" id="SSF51905">
    <property type="entry name" value="FAD/NAD(P)-binding domain"/>
    <property type="match status" value="1"/>
</dbReference>
<evidence type="ECO:0000313" key="8">
    <source>
        <dbReference type="Proteomes" id="UP000198635"/>
    </source>
</evidence>
<keyword evidence="4" id="KW-0408">Iron</keyword>
<gene>
    <name evidence="7" type="ORF">SAMN04488082_1292</name>
</gene>
<dbReference type="PROSITE" id="PS51379">
    <property type="entry name" value="4FE4S_FER_2"/>
    <property type="match status" value="1"/>
</dbReference>
<dbReference type="InterPro" id="IPR017900">
    <property type="entry name" value="4Fe4S_Fe_S_CS"/>
</dbReference>
<dbReference type="AlphaFoldDB" id="A0A1I4A284"/>
<keyword evidence="2" id="KW-0479">Metal-binding</keyword>
<keyword evidence="1" id="KW-0004">4Fe-4S</keyword>
<dbReference type="Pfam" id="PF13534">
    <property type="entry name" value="Fer4_17"/>
    <property type="match status" value="1"/>
</dbReference>
<proteinExistence type="predicted"/>
<dbReference type="PANTHER" id="PTHR43255">
    <property type="entry name" value="IRON-SULFUR-BINDING OXIDOREDUCTASE FADF-RELATED-RELATED"/>
    <property type="match status" value="1"/>
</dbReference>
<evidence type="ECO:0000256" key="4">
    <source>
        <dbReference type="ARBA" id="ARBA00023004"/>
    </source>
</evidence>
<dbReference type="Gene3D" id="3.50.50.60">
    <property type="entry name" value="FAD/NAD(P)-binding domain"/>
    <property type="match status" value="1"/>
</dbReference>
<evidence type="ECO:0000259" key="6">
    <source>
        <dbReference type="PROSITE" id="PS51379"/>
    </source>
</evidence>
<reference evidence="8" key="1">
    <citation type="submission" date="2016-10" db="EMBL/GenBank/DDBJ databases">
        <authorList>
            <person name="Varghese N."/>
            <person name="Submissions S."/>
        </authorList>
    </citation>
    <scope>NUCLEOTIDE SEQUENCE [LARGE SCALE GENOMIC DNA]</scope>
    <source>
        <strain evidence="8">DSM 5918</strain>
    </source>
</reference>
<evidence type="ECO:0000256" key="3">
    <source>
        <dbReference type="ARBA" id="ARBA00023002"/>
    </source>
</evidence>
<dbReference type="InterPro" id="IPR036188">
    <property type="entry name" value="FAD/NAD-bd_sf"/>
</dbReference>
<feature type="domain" description="4Fe-4S ferredoxin-type" evidence="6">
    <location>
        <begin position="345"/>
        <end position="375"/>
    </location>
</feature>
<keyword evidence="5" id="KW-0411">Iron-sulfur</keyword>
<dbReference type="Pfam" id="PF14691">
    <property type="entry name" value="Fer4_20"/>
    <property type="match status" value="1"/>
</dbReference>
<protein>
    <submittedName>
        <fullName evidence="7">Aldehyde dehydrogenase, iron-sulfur subunit</fullName>
    </submittedName>
</protein>
<evidence type="ECO:0000256" key="2">
    <source>
        <dbReference type="ARBA" id="ARBA00022723"/>
    </source>
</evidence>
<evidence type="ECO:0000256" key="1">
    <source>
        <dbReference type="ARBA" id="ARBA00022485"/>
    </source>
</evidence>
<dbReference type="SUPFAM" id="SSF46548">
    <property type="entry name" value="alpha-helical ferredoxin"/>
    <property type="match status" value="1"/>
</dbReference>
<organism evidence="7 8">
    <name type="scientific">Desulfomicrobium apsheronum</name>
    <dbReference type="NCBI Taxonomy" id="52560"/>
    <lineage>
        <taxon>Bacteria</taxon>
        <taxon>Pseudomonadati</taxon>
        <taxon>Thermodesulfobacteriota</taxon>
        <taxon>Desulfovibrionia</taxon>
        <taxon>Desulfovibrionales</taxon>
        <taxon>Desulfomicrobiaceae</taxon>
        <taxon>Desulfomicrobium</taxon>
    </lineage>
</organism>
<evidence type="ECO:0000256" key="5">
    <source>
        <dbReference type="ARBA" id="ARBA00023014"/>
    </source>
</evidence>
<name>A0A1I4A284_9BACT</name>
<evidence type="ECO:0000313" key="7">
    <source>
        <dbReference type="EMBL" id="SFK50217.1"/>
    </source>
</evidence>
<dbReference type="InterPro" id="IPR004017">
    <property type="entry name" value="Cys_rich_dom"/>
</dbReference>
<dbReference type="OrthoDB" id="9803192at2"/>
<dbReference type="InterPro" id="IPR051460">
    <property type="entry name" value="HdrC_iron-sulfur_subunit"/>
</dbReference>
<dbReference type="InterPro" id="IPR017896">
    <property type="entry name" value="4Fe4S_Fe-S-bd"/>
</dbReference>
<sequence>MDQKELRKWEAKCIQEEPPKCKAGCPLGVDARAFAQAMAKGDPLAARAVLEKSMPLAAITGRLCEAPCEEFCVRGNLGGAVALGGLERLCIRETRPKGKLLRLPARPRKVAVFGAGPSSLAVAFDLGKKGYPVTVYHVGEAPGGWLRELPEADLPTRVLDEELSRLASLHVTYVSVSVLDSALVEAHPADAVYVGQDDTLDSELLASLGSPDPETFALERPGWFTGALEGRPHRFISAVSQGREAAVSIDRYLQNASLTSSRVFLRRGQTSLFTRTTDIAPVQRVVPADGVAFTREEGLLEAARCIDCQCLECVRHCVYLSEYGGYPKSYARRVFNNSAIVKGGGVHQANTFINSCSLCGQCETLCPNDFSMADMCLDARRLMVRDNRMPPSAHWFALEEMRSAASEQAAFIRHAPGAPDSAMLFFPGCQLSGIRPDQTLRLYDRLLEMEPRTGIWLDCCGAPAHWAGREDEFADMLGKLEKAWKAMGSPRVVTACSTCLKMFREHLPAFGAESVWTLLAGESLIPGEAREALALSDPCTSRHDAATRGAVHAVLEKLGQPLAPLAMSGELTECCGFGGLMDNANPALARKVAEARVAQSEACFLTYCAMCRDQLAKTGKPVLHILDLLFPDLAHGASEPPVGISARRVNRRRLKDALQGRHGREGMPRQPFEDVSLVYSVEVAELLEARRILEDDLRQVLHKVRNGGKCLVHGEDGRRIVAAELGEVTYWVEFRDVKDGFEVLRAWSHRMRIAGGRI</sequence>
<accession>A0A1I4A284</accession>